<dbReference type="InterPro" id="IPR006498">
    <property type="entry name" value="Tail_tube"/>
</dbReference>
<dbReference type="STRING" id="62101.AB835_03855"/>
<dbReference type="EMBL" id="MDLC01000009">
    <property type="protein sequence ID" value="ODS24443.1"/>
    <property type="molecule type" value="Genomic_DNA"/>
</dbReference>
<protein>
    <recommendedName>
        <fullName evidence="3">Phage major tail tube protein</fullName>
    </recommendedName>
</protein>
<proteinExistence type="predicted"/>
<organism evidence="1 2">
    <name type="scientific">Candidatus Endobugula sertula</name>
    <name type="common">Bugula neritina bacterial symbiont</name>
    <dbReference type="NCBI Taxonomy" id="62101"/>
    <lineage>
        <taxon>Bacteria</taxon>
        <taxon>Pseudomonadati</taxon>
        <taxon>Pseudomonadota</taxon>
        <taxon>Gammaproteobacteria</taxon>
        <taxon>Cellvibrionales</taxon>
        <taxon>Cellvibrionaceae</taxon>
        <taxon>Candidatus Endobugula</taxon>
    </lineage>
</organism>
<accession>A0A1D2QSB5</accession>
<comment type="caution">
    <text evidence="1">The sequence shown here is derived from an EMBL/GenBank/DDBJ whole genome shotgun (WGS) entry which is preliminary data.</text>
</comment>
<sequence>MLPKVLKNFNLFINGRGYAGRVDEISLPTLAIRTEEFQLGGLDTPLQMDMGMDKLECQLTLREYDPEVIKLLGLINGSNVSKLPGLVGLGAAGEGIGFTLRGGLSDESVTVGQKTDIDIIPVIVHLRGAVIELDFGQWKAGQNAAFTARLTLWYYSLNIDGDALIEIDVNNMYRKIDGVEQVRALKGTVF</sequence>
<name>A0A1D2QSB5_9GAMM</name>
<dbReference type="AlphaFoldDB" id="A0A1D2QSB5"/>
<evidence type="ECO:0008006" key="3">
    <source>
        <dbReference type="Google" id="ProtNLM"/>
    </source>
</evidence>
<reference evidence="1 2" key="1">
    <citation type="journal article" date="2016" name="Appl. Environ. Microbiol.">
        <title>Lack of Overt Genome Reduction in the Bryostatin-Producing Bryozoan Symbiont "Candidatus Endobugula sertula".</title>
        <authorList>
            <person name="Miller I.J."/>
            <person name="Vanee N."/>
            <person name="Fong S.S."/>
            <person name="Lim-Fong G.E."/>
            <person name="Kwan J.C."/>
        </authorList>
    </citation>
    <scope>NUCLEOTIDE SEQUENCE [LARGE SCALE GENOMIC DNA]</scope>
    <source>
        <strain evidence="1">AB1-4</strain>
    </source>
</reference>
<evidence type="ECO:0000313" key="2">
    <source>
        <dbReference type="Proteomes" id="UP000242502"/>
    </source>
</evidence>
<dbReference type="Proteomes" id="UP000242502">
    <property type="component" value="Unassembled WGS sequence"/>
</dbReference>
<evidence type="ECO:0000313" key="1">
    <source>
        <dbReference type="EMBL" id="ODS24443.1"/>
    </source>
</evidence>
<dbReference type="Pfam" id="PF04985">
    <property type="entry name" value="Phage_tube"/>
    <property type="match status" value="2"/>
</dbReference>
<gene>
    <name evidence="1" type="ORF">AB835_03855</name>
</gene>